<evidence type="ECO:0000313" key="2">
    <source>
        <dbReference type="Proteomes" id="UP000006428"/>
    </source>
</evidence>
<name>A0ABN0DU98_AERSS</name>
<proteinExistence type="predicted"/>
<accession>A0ABN0DU98</accession>
<protein>
    <submittedName>
        <fullName evidence="1">Uncharacterized protein</fullName>
    </submittedName>
</protein>
<sequence length="37" mass="4211">MGQSKTPLYGFFSFDNERWPTILLISQFVGESSNLSI</sequence>
<reference evidence="1 2" key="1">
    <citation type="journal article" date="2012" name="Front. Microbiol.">
        <title>Draft Genome Sequence of the Virulent Strain 01-B526 of the Fish Pathogen Aeromonas salmonicida.</title>
        <authorList>
            <person name="Charette S.J."/>
            <person name="Brochu F."/>
            <person name="Boyle B."/>
            <person name="Filion G."/>
            <person name="Tanaka K.H."/>
            <person name="Derome N."/>
        </authorList>
    </citation>
    <scope>NUCLEOTIDE SEQUENCE [LARGE SCALE GENOMIC DNA]</scope>
    <source>
        <strain evidence="1 2">01-B526</strain>
    </source>
</reference>
<keyword evidence="2" id="KW-1185">Reference proteome</keyword>
<organism evidence="1 2">
    <name type="scientific">Aeromonas salmonicida subsp. salmonicida 01-B526</name>
    <dbReference type="NCBI Taxonomy" id="1076135"/>
    <lineage>
        <taxon>Bacteria</taxon>
        <taxon>Pseudomonadati</taxon>
        <taxon>Pseudomonadota</taxon>
        <taxon>Gammaproteobacteria</taxon>
        <taxon>Aeromonadales</taxon>
        <taxon>Aeromonadaceae</taxon>
        <taxon>Aeromonas</taxon>
    </lineage>
</organism>
<dbReference type="Proteomes" id="UP000006428">
    <property type="component" value="Unassembled WGS sequence"/>
</dbReference>
<gene>
    <name evidence="1" type="ORF">IYQ_22880</name>
</gene>
<comment type="caution">
    <text evidence="1">The sequence shown here is derived from an EMBL/GenBank/DDBJ whole genome shotgun (WGS) entry which is preliminary data.</text>
</comment>
<evidence type="ECO:0000313" key="1">
    <source>
        <dbReference type="EMBL" id="EHI50206.1"/>
    </source>
</evidence>
<dbReference type="EMBL" id="AGVO01000111">
    <property type="protein sequence ID" value="EHI50206.1"/>
    <property type="molecule type" value="Genomic_DNA"/>
</dbReference>